<dbReference type="STRING" id="504832.OCA5_c01540"/>
<evidence type="ECO:0000259" key="1">
    <source>
        <dbReference type="Pfam" id="PF09084"/>
    </source>
</evidence>
<feature type="domain" description="SsuA/THI5-like" evidence="1">
    <location>
        <begin position="19"/>
        <end position="222"/>
    </location>
</feature>
<dbReference type="KEGG" id="ocg:OCA5_c01540"/>
<name>B6JAJ7_AFIC5</name>
<keyword evidence="3" id="KW-1185">Reference proteome</keyword>
<dbReference type="Proteomes" id="UP000007730">
    <property type="component" value="Chromosome"/>
</dbReference>
<reference evidence="2 3" key="1">
    <citation type="journal article" date="2011" name="J. Bacteriol.">
        <title>Complete genome sequences of the chemolithoautotrophic Oligotropha carboxidovorans strains OM4 and OM5.</title>
        <authorList>
            <person name="Volland S."/>
            <person name="Rachinger M."/>
            <person name="Strittmatter A."/>
            <person name="Daniel R."/>
            <person name="Gottschalk G."/>
            <person name="Meyer O."/>
        </authorList>
    </citation>
    <scope>NUCLEOTIDE SEQUENCE [LARGE SCALE GENOMIC DNA]</scope>
    <source>
        <strain evidence="3">ATCC 49405 / DSM 1227 / KCTC 32145 / OM5</strain>
    </source>
</reference>
<organism evidence="2 3">
    <name type="scientific">Afipia carboxidovorans (strain ATCC 49405 / DSM 1227 / KCTC 32145 / OM5)</name>
    <name type="common">Oligotropha carboxidovorans</name>
    <dbReference type="NCBI Taxonomy" id="504832"/>
    <lineage>
        <taxon>Bacteria</taxon>
        <taxon>Pseudomonadati</taxon>
        <taxon>Pseudomonadota</taxon>
        <taxon>Alphaproteobacteria</taxon>
        <taxon>Hyphomicrobiales</taxon>
        <taxon>Nitrobacteraceae</taxon>
        <taxon>Afipia</taxon>
    </lineage>
</organism>
<dbReference type="Pfam" id="PF09084">
    <property type="entry name" value="NMT1"/>
    <property type="match status" value="1"/>
</dbReference>
<dbReference type="Gene3D" id="3.40.190.10">
    <property type="entry name" value="Periplasmic binding protein-like II"/>
    <property type="match status" value="2"/>
</dbReference>
<dbReference type="KEGG" id="oca:OCAR_4376"/>
<proteinExistence type="predicted"/>
<dbReference type="PANTHER" id="PTHR30024">
    <property type="entry name" value="ALIPHATIC SULFONATES-BINDING PROTEIN-RELATED"/>
    <property type="match status" value="1"/>
</dbReference>
<sequence length="291" mass="31856">MMVMQEQKYVENNVKGKAVQVDFAVLTGPAQVTDALLSNSAQFGTVGPPGTAQLWARTINGLGFKTLGALSAMPYMLITRNPAVKTINDFTESDRIALPSIKSSLQAVCLQMACVKEYGPENFSKLDRLTVSMTHPDAMIALLSGQSQITAHFGSPPFQYQELDKPEMHKVLDNFSILGGPVSSSFFTTSTRYAEKNPEAFAAVAKALEQSTAWINAHRQEAAALYIAKTRTKESMESVMRQLNDPQFSFGINPQKLLPFVDFMHSVGTIKVKANSWKELAFANVHDQAGS</sequence>
<evidence type="ECO:0000313" key="3">
    <source>
        <dbReference type="Proteomes" id="UP000007730"/>
    </source>
</evidence>
<dbReference type="eggNOG" id="COG0715">
    <property type="taxonomic scope" value="Bacteria"/>
</dbReference>
<accession>B6JAJ7</accession>
<dbReference type="EMBL" id="CP002826">
    <property type="protein sequence ID" value="AEI04886.1"/>
    <property type="molecule type" value="Genomic_DNA"/>
</dbReference>
<dbReference type="HOGENOM" id="CLU_068415_0_0_5"/>
<dbReference type="SUPFAM" id="SSF53850">
    <property type="entry name" value="Periplasmic binding protein-like II"/>
    <property type="match status" value="1"/>
</dbReference>
<protein>
    <submittedName>
        <fullName evidence="2">ABC transporter substrate-binding protein</fullName>
    </submittedName>
</protein>
<dbReference type="PANTHER" id="PTHR30024:SF2">
    <property type="entry name" value="ABC TRANSPORTER SUBSTRATE-BINDING PROTEIN"/>
    <property type="match status" value="1"/>
</dbReference>
<gene>
    <name evidence="2" type="ordered locus">OCA5_c01540</name>
</gene>
<dbReference type="AlphaFoldDB" id="B6JAJ7"/>
<evidence type="ECO:0000313" key="2">
    <source>
        <dbReference type="EMBL" id="AEI04886.1"/>
    </source>
</evidence>
<dbReference type="InterPro" id="IPR015168">
    <property type="entry name" value="SsuA/THI5"/>
</dbReference>